<dbReference type="EMBL" id="OV651823">
    <property type="protein sequence ID" value="CAH1101155.1"/>
    <property type="molecule type" value="Genomic_DNA"/>
</dbReference>
<reference evidence="11" key="1">
    <citation type="submission" date="2022-01" db="EMBL/GenBank/DDBJ databases">
        <authorList>
            <person name="King R."/>
        </authorList>
    </citation>
    <scope>NUCLEOTIDE SEQUENCE</scope>
</reference>
<name>A0A9P0CJS4_9CUCU</name>
<keyword evidence="12" id="KW-1185">Reference proteome</keyword>
<accession>A0A9P0CJS4</accession>
<dbReference type="OrthoDB" id="6071166at2759"/>
<protein>
    <recommendedName>
        <fullName evidence="10">Discoidin domain-containing protein</fullName>
    </recommendedName>
</protein>
<evidence type="ECO:0000313" key="12">
    <source>
        <dbReference type="Proteomes" id="UP001153636"/>
    </source>
</evidence>
<keyword evidence="3" id="KW-0732">Signal</keyword>
<evidence type="ECO:0000256" key="4">
    <source>
        <dbReference type="ARBA" id="ARBA00022989"/>
    </source>
</evidence>
<keyword evidence="5 9" id="KW-0472">Membrane</keyword>
<keyword evidence="7" id="KW-0325">Glycoprotein</keyword>
<evidence type="ECO:0000256" key="2">
    <source>
        <dbReference type="ARBA" id="ARBA00022692"/>
    </source>
</evidence>
<dbReference type="InterPro" id="IPR048525">
    <property type="entry name" value="DDR1-2_DS-like"/>
</dbReference>
<evidence type="ECO:0000256" key="7">
    <source>
        <dbReference type="ARBA" id="ARBA00023180"/>
    </source>
</evidence>
<feature type="transmembrane region" description="Helical" evidence="9">
    <location>
        <begin position="188"/>
        <end position="212"/>
    </location>
</feature>
<organism evidence="11 12">
    <name type="scientific">Psylliodes chrysocephalus</name>
    <dbReference type="NCBI Taxonomy" id="3402493"/>
    <lineage>
        <taxon>Eukaryota</taxon>
        <taxon>Metazoa</taxon>
        <taxon>Ecdysozoa</taxon>
        <taxon>Arthropoda</taxon>
        <taxon>Hexapoda</taxon>
        <taxon>Insecta</taxon>
        <taxon>Pterygota</taxon>
        <taxon>Neoptera</taxon>
        <taxon>Endopterygota</taxon>
        <taxon>Coleoptera</taxon>
        <taxon>Polyphaga</taxon>
        <taxon>Cucujiformia</taxon>
        <taxon>Chrysomeloidea</taxon>
        <taxon>Chrysomelidae</taxon>
        <taxon>Galerucinae</taxon>
        <taxon>Alticini</taxon>
        <taxon>Psylliodes</taxon>
    </lineage>
</organism>
<keyword evidence="4 9" id="KW-1133">Transmembrane helix</keyword>
<gene>
    <name evidence="11" type="ORF">PSYICH_LOCUS2948</name>
</gene>
<comment type="subcellular location">
    <subcellularLocation>
        <location evidence="1">Membrane</location>
        <topology evidence="1">Single-pass type I membrane protein</topology>
    </subcellularLocation>
</comment>
<keyword evidence="2 9" id="KW-0812">Transmembrane</keyword>
<dbReference type="Pfam" id="PF21114">
    <property type="entry name" value="DDR1-2_DS-like"/>
    <property type="match status" value="1"/>
</dbReference>
<dbReference type="AlphaFoldDB" id="A0A9P0CJS4"/>
<evidence type="ECO:0000256" key="5">
    <source>
        <dbReference type="ARBA" id="ARBA00023136"/>
    </source>
</evidence>
<evidence type="ECO:0000256" key="3">
    <source>
        <dbReference type="ARBA" id="ARBA00022729"/>
    </source>
</evidence>
<evidence type="ECO:0000256" key="9">
    <source>
        <dbReference type="SAM" id="Phobius"/>
    </source>
</evidence>
<evidence type="ECO:0000313" key="11">
    <source>
        <dbReference type="EMBL" id="CAH1101155.1"/>
    </source>
</evidence>
<evidence type="ECO:0000256" key="6">
    <source>
        <dbReference type="ARBA" id="ARBA00023157"/>
    </source>
</evidence>
<keyword evidence="6" id="KW-1015">Disulfide bond</keyword>
<evidence type="ECO:0000256" key="8">
    <source>
        <dbReference type="SAM" id="MobiDB-lite"/>
    </source>
</evidence>
<feature type="domain" description="Discoidin" evidence="10">
    <location>
        <begin position="65"/>
        <end position="134"/>
    </location>
</feature>
<feature type="region of interest" description="Disordered" evidence="8">
    <location>
        <begin position="160"/>
        <end position="184"/>
    </location>
</feature>
<proteinExistence type="predicted"/>
<dbReference type="GO" id="GO:0016020">
    <property type="term" value="C:membrane"/>
    <property type="evidence" value="ECO:0007669"/>
    <property type="project" value="UniProtKB-SubCell"/>
</dbReference>
<evidence type="ECO:0000256" key="1">
    <source>
        <dbReference type="ARBA" id="ARBA00004479"/>
    </source>
</evidence>
<evidence type="ECO:0000259" key="10">
    <source>
        <dbReference type="Pfam" id="PF21114"/>
    </source>
</evidence>
<dbReference type="Gene3D" id="2.60.120.1190">
    <property type="match status" value="1"/>
</dbReference>
<sequence length="237" mass="26837">MNLFVIYDRLNTFGWISIIQLSEHLAPLPNGKTAQTLYSDSWIHVIIRHKENFILELLFKTAKDEIFSSAEIWFSLDGERYQSAGVRAIIPADRMRESARNVTIKLRGRPARFIRIRLSFADKWMLISEIAFDSLALTNNLTEDDLQRYYLIPDTAATTTAPGVPSGETTHARKEVTPATSPTSSTQAYIGLITGALAMVILLLACTVFLMIRRGRKKVNVKCILRAMYDRRISTLI</sequence>
<dbReference type="Proteomes" id="UP001153636">
    <property type="component" value="Chromosome 11"/>
</dbReference>